<dbReference type="Gene3D" id="1.10.530.10">
    <property type="match status" value="1"/>
</dbReference>
<dbReference type="CDD" id="cd00442">
    <property type="entry name" value="Lyz-like"/>
    <property type="match status" value="1"/>
</dbReference>
<dbReference type="SUPFAM" id="SSF53955">
    <property type="entry name" value="Lysozyme-like"/>
    <property type="match status" value="1"/>
</dbReference>
<dbReference type="Pfam" id="PF19489">
    <property type="entry name" value="SLT_4"/>
    <property type="match status" value="1"/>
</dbReference>
<feature type="chain" id="PRO_5020272659" description="Transglycosylase SLT domain-containing protein" evidence="1">
    <location>
        <begin position="21"/>
        <end position="190"/>
    </location>
</feature>
<evidence type="ECO:0000259" key="2">
    <source>
        <dbReference type="Pfam" id="PF19489"/>
    </source>
</evidence>
<feature type="domain" description="Transglycosylase SLT" evidence="2">
    <location>
        <begin position="4"/>
        <end position="187"/>
    </location>
</feature>
<dbReference type="PROSITE" id="PS51257">
    <property type="entry name" value="PROKAR_LIPOPROTEIN"/>
    <property type="match status" value="1"/>
</dbReference>
<dbReference type="InterPro" id="IPR023346">
    <property type="entry name" value="Lysozyme-like_dom_sf"/>
</dbReference>
<protein>
    <recommendedName>
        <fullName evidence="2">Transglycosylase SLT domain-containing protein</fullName>
    </recommendedName>
</protein>
<evidence type="ECO:0000313" key="4">
    <source>
        <dbReference type="Proteomes" id="UP000295351"/>
    </source>
</evidence>
<dbReference type="InterPro" id="IPR045795">
    <property type="entry name" value="SLT_4"/>
</dbReference>
<keyword evidence="4" id="KW-1185">Reference proteome</keyword>
<accession>A0A4R2D9F2</accession>
<dbReference type="AlphaFoldDB" id="A0A4R2D9F2"/>
<evidence type="ECO:0000313" key="3">
    <source>
        <dbReference type="EMBL" id="TCN48489.1"/>
    </source>
</evidence>
<dbReference type="EMBL" id="SLVX01000001">
    <property type="protein sequence ID" value="TCN48489.1"/>
    <property type="molecule type" value="Genomic_DNA"/>
</dbReference>
<sequence>MRCVLIVVLLLLAGCASVPRQTQNACAIFEQRDGLFDNWRRAAYRAEREYGVPVPVLMATIYTESGFRHNARPPRTKLFGFIPWKRQSSALGFSQALDGTWAQYKRVTGRWAANRKDFSDAIRFIAWYHAESNRKNGIALNDTYRLYIAYYHGHAGYSRGNWSGTAKAGAKRAANMAASYSRQLKNCGAW</sequence>
<name>A0A4R2D9F2_SHIGR</name>
<dbReference type="RefSeq" id="WP_064330689.1">
    <property type="nucleotide sequence ID" value="NZ_BAABEI010000012.1"/>
</dbReference>
<reference evidence="3 4" key="1">
    <citation type="submission" date="2019-03" db="EMBL/GenBank/DDBJ databases">
        <title>Genomic Encyclopedia of Type Strains, Phase IV (KMG-IV): sequencing the most valuable type-strain genomes for metagenomic binning, comparative biology and taxonomic classification.</title>
        <authorList>
            <person name="Goeker M."/>
        </authorList>
    </citation>
    <scope>NUCLEOTIDE SEQUENCE [LARGE SCALE GENOMIC DNA]</scope>
    <source>
        <strain evidence="3 4">DSM 18401</strain>
    </source>
</reference>
<gene>
    <name evidence="3" type="ORF">EV665_101223</name>
</gene>
<evidence type="ECO:0000256" key="1">
    <source>
        <dbReference type="SAM" id="SignalP"/>
    </source>
</evidence>
<feature type="signal peptide" evidence="1">
    <location>
        <begin position="1"/>
        <end position="20"/>
    </location>
</feature>
<keyword evidence="1" id="KW-0732">Signal</keyword>
<organism evidence="3 4">
    <name type="scientific">Shinella granuli</name>
    <dbReference type="NCBI Taxonomy" id="323621"/>
    <lineage>
        <taxon>Bacteria</taxon>
        <taxon>Pseudomonadati</taxon>
        <taxon>Pseudomonadota</taxon>
        <taxon>Alphaproteobacteria</taxon>
        <taxon>Hyphomicrobiales</taxon>
        <taxon>Rhizobiaceae</taxon>
        <taxon>Shinella</taxon>
    </lineage>
</organism>
<dbReference type="Proteomes" id="UP000295351">
    <property type="component" value="Unassembled WGS sequence"/>
</dbReference>
<comment type="caution">
    <text evidence="3">The sequence shown here is derived from an EMBL/GenBank/DDBJ whole genome shotgun (WGS) entry which is preliminary data.</text>
</comment>
<proteinExistence type="predicted"/>